<comment type="caution">
    <text evidence="1">The sequence shown here is derived from an EMBL/GenBank/DDBJ whole genome shotgun (WGS) entry which is preliminary data.</text>
</comment>
<keyword evidence="2" id="KW-1185">Reference proteome</keyword>
<proteinExistence type="predicted"/>
<protein>
    <submittedName>
        <fullName evidence="1">Uncharacterized protein</fullName>
    </submittedName>
</protein>
<gene>
    <name evidence="1" type="ORF">NQG31_03555</name>
</gene>
<organism evidence="1 2">
    <name type="scientific">Exiguobacterium alkaliphilum</name>
    <dbReference type="NCBI Taxonomy" id="1428684"/>
    <lineage>
        <taxon>Bacteria</taxon>
        <taxon>Bacillati</taxon>
        <taxon>Bacillota</taxon>
        <taxon>Bacilli</taxon>
        <taxon>Bacillales</taxon>
        <taxon>Bacillales Family XII. Incertae Sedis</taxon>
        <taxon>Exiguobacterium</taxon>
    </lineage>
</organism>
<dbReference type="RefSeq" id="WP_260577552.1">
    <property type="nucleotide sequence ID" value="NZ_JANIEK010000008.1"/>
</dbReference>
<dbReference type="EMBL" id="JANIEK010000008">
    <property type="protein sequence ID" value="MCT4794603.1"/>
    <property type="molecule type" value="Genomic_DNA"/>
</dbReference>
<sequence>MNTIQLKFHFERETNQQTARDVLNIMTDYGLVIDKLGFYEPINTPFTIETFLSMWMDGLDGHFLFYGSLKQRKSWIAFHTRGEGLPGSFYVAVNLSEAHFHERPDEWVLFFKALCDALTPYRAFIAKETVTHYMYEYEKDEAIFLKPDEVEWYNYWSGDVFKHSTLESVKRFDWASIEKTSSGLYCQLIKDIRDDNYILRAEQARAGLGEGLLLKRNLDLELLYELNYQATLHGIELERHTIVSFIKHIKYQPLKSYEEIVSAFLLFINRHGKRHN</sequence>
<evidence type="ECO:0000313" key="1">
    <source>
        <dbReference type="EMBL" id="MCT4794603.1"/>
    </source>
</evidence>
<dbReference type="Proteomes" id="UP001206821">
    <property type="component" value="Unassembled WGS sequence"/>
</dbReference>
<name>A0ABT2KVP4_9BACL</name>
<accession>A0ABT2KVP4</accession>
<reference evidence="1 2" key="1">
    <citation type="submission" date="2022-07" db="EMBL/GenBank/DDBJ databases">
        <title>Genomic and pangenome structural analysis of the polyextremophile Exiguobacterium.</title>
        <authorList>
            <person name="Shen L."/>
        </authorList>
    </citation>
    <scope>NUCLEOTIDE SEQUENCE [LARGE SCALE GENOMIC DNA]</scope>
    <source>
        <strain evidence="1 2">12_1</strain>
    </source>
</reference>
<evidence type="ECO:0000313" key="2">
    <source>
        <dbReference type="Proteomes" id="UP001206821"/>
    </source>
</evidence>